<dbReference type="GO" id="GO:0005047">
    <property type="term" value="F:signal recognition particle binding"/>
    <property type="evidence" value="ECO:0007669"/>
    <property type="project" value="TreeGrafter"/>
</dbReference>
<evidence type="ECO:0000256" key="9">
    <source>
        <dbReference type="ARBA" id="ARBA00023134"/>
    </source>
</evidence>
<dbReference type="Proteomes" id="UP000486760">
    <property type="component" value="Unassembled WGS sequence"/>
</dbReference>
<keyword evidence="11" id="KW-1006">Bacterial flagellum protein export</keyword>
<comment type="function">
    <text evidence="12">Necessary for flagellar biosynthesis. May be involved in translocation of the flagellum.</text>
</comment>
<dbReference type="GO" id="GO:0005525">
    <property type="term" value="F:GTP binding"/>
    <property type="evidence" value="ECO:0007669"/>
    <property type="project" value="UniProtKB-UniRule"/>
</dbReference>
<evidence type="ECO:0000259" key="14">
    <source>
        <dbReference type="SMART" id="SM00382"/>
    </source>
</evidence>
<dbReference type="EMBL" id="VTPY01000001">
    <property type="protein sequence ID" value="KAA0014515.1"/>
    <property type="molecule type" value="Genomic_DNA"/>
</dbReference>
<evidence type="ECO:0000313" key="16">
    <source>
        <dbReference type="EMBL" id="KAA0014515.1"/>
    </source>
</evidence>
<dbReference type="InterPro" id="IPR000897">
    <property type="entry name" value="SRP54_GTPase_dom"/>
</dbReference>
<proteinExistence type="inferred from homology"/>
<keyword evidence="9" id="KW-0342">GTP-binding</keyword>
<keyword evidence="10" id="KW-0472">Membrane</keyword>
<keyword evidence="4" id="KW-0813">Transport</keyword>
<dbReference type="SUPFAM" id="SSF52540">
    <property type="entry name" value="P-loop containing nucleoside triphosphate hydrolases"/>
    <property type="match status" value="1"/>
</dbReference>
<evidence type="ECO:0000256" key="2">
    <source>
        <dbReference type="ARBA" id="ARBA00008531"/>
    </source>
</evidence>
<dbReference type="InterPro" id="IPR020006">
    <property type="entry name" value="FlhF"/>
</dbReference>
<evidence type="ECO:0000256" key="11">
    <source>
        <dbReference type="ARBA" id="ARBA00023225"/>
    </source>
</evidence>
<dbReference type="GO" id="GO:0044781">
    <property type="term" value="P:bacterial-type flagellum organization"/>
    <property type="evidence" value="ECO:0007669"/>
    <property type="project" value="UniProtKB-UniRule"/>
</dbReference>
<evidence type="ECO:0000256" key="6">
    <source>
        <dbReference type="ARBA" id="ARBA00022741"/>
    </source>
</evidence>
<evidence type="ECO:0000313" key="17">
    <source>
        <dbReference type="Proteomes" id="UP000486760"/>
    </source>
</evidence>
<organism evidence="16 17">
    <name type="scientific">Billgrantia pellis</name>
    <dbReference type="NCBI Taxonomy" id="2606936"/>
    <lineage>
        <taxon>Bacteria</taxon>
        <taxon>Pseudomonadati</taxon>
        <taxon>Pseudomonadota</taxon>
        <taxon>Gammaproteobacteria</taxon>
        <taxon>Oceanospirillales</taxon>
        <taxon>Halomonadaceae</taxon>
        <taxon>Billgrantia</taxon>
    </lineage>
</organism>
<dbReference type="PANTHER" id="PTHR43134">
    <property type="entry name" value="SIGNAL RECOGNITION PARTICLE RECEPTOR SUBUNIT ALPHA"/>
    <property type="match status" value="1"/>
</dbReference>
<name>A0A7V7G2S5_9GAMM</name>
<dbReference type="SMART" id="SM00382">
    <property type="entry name" value="AAA"/>
    <property type="match status" value="1"/>
</dbReference>
<evidence type="ECO:0000256" key="8">
    <source>
        <dbReference type="ARBA" id="ARBA00022927"/>
    </source>
</evidence>
<protein>
    <recommendedName>
        <fullName evidence="3 13">Flagellar biosynthesis protein FlhF</fullName>
    </recommendedName>
</protein>
<dbReference type="AlphaFoldDB" id="A0A7V7G2S5"/>
<evidence type="ECO:0000259" key="15">
    <source>
        <dbReference type="SMART" id="SM00962"/>
    </source>
</evidence>
<keyword evidence="17" id="KW-1185">Reference proteome</keyword>
<dbReference type="CDD" id="cd17873">
    <property type="entry name" value="FlhF"/>
    <property type="match status" value="1"/>
</dbReference>
<sequence length="732" mass="79992">MRFLGVNSREAMRQVREALGDEALILANRRTEQGVEILAMAESAAPAAGEAFAAPTPEPSAPSASAIPDNAQAFEAMSARLLEEMRDMRALLSREQTSREQNRHQGSAGVGDRLAQRMLEAGFGVALADEVIAALPEELMAAGEADERAMAWLERQLAGRLEGLDDEAAFMDRTGIVALIGPTGVGKTTTTAKLAARYVMRHGTRPVALVTTDSFRIGAHEQLRIYSRLLDVPMYPMNADQPVSDLLERMRGKSWIIIDTVGMSQRDHRVIEQVGHLHGGDSPVRLVLLLNAASQPETLEEVVIRYRQAAQAAGGELRDCIISKQDEAGRLAPVLDIVMRHGLRLLFVSHGQRVPEDMSLADPAELVRQALATRISLPAARQAAEPASRTSGSLLGQGRRLAATLQALRRRLAGFDRLEAVWDLLGLPEPIQQQRLDERLSGYPMPGQALGMLWSERRRVPGEGWSMPDVALSPEGTWLALPLLQHRQVAGQQARLQAVLERHDVSVHLMTGLPDSEAGDWLEERELTWCSQVRGSQRVIHAGERQTLTALATAAEALGEVECRFRGASGRLSLATLPVTLKLRGNPRGSEGLPARAWLGQVRDGESGRALAKRYWLAPARLGREPKPLLLSLLQSDVLASLTRRAWQRLDPADIGELRPDVRLSMASGLATVAAHLDLSEDESAMDLRAELLGLGGGRRRRRDVALLEALIQLFLVRDAIRHLGLGERETG</sequence>
<evidence type="ECO:0000256" key="12">
    <source>
        <dbReference type="ARBA" id="ARBA00025337"/>
    </source>
</evidence>
<feature type="domain" description="AAA+ ATPase" evidence="14">
    <location>
        <begin position="173"/>
        <end position="381"/>
    </location>
</feature>
<dbReference type="Gene3D" id="1.20.120.1380">
    <property type="entry name" value="Flagellar FlhF biosynthesis protein, N domain"/>
    <property type="match status" value="1"/>
</dbReference>
<dbReference type="GO" id="GO:0005886">
    <property type="term" value="C:plasma membrane"/>
    <property type="evidence" value="ECO:0007669"/>
    <property type="project" value="UniProtKB-SubCell"/>
</dbReference>
<keyword evidence="6" id="KW-0547">Nucleotide-binding</keyword>
<keyword evidence="8" id="KW-0653">Protein transport</keyword>
<evidence type="ECO:0000256" key="10">
    <source>
        <dbReference type="ARBA" id="ARBA00023136"/>
    </source>
</evidence>
<comment type="caution">
    <text evidence="16">The sequence shown here is derived from an EMBL/GenBank/DDBJ whole genome shotgun (WGS) entry which is preliminary data.</text>
</comment>
<dbReference type="GO" id="GO:0015031">
    <property type="term" value="P:protein transport"/>
    <property type="evidence" value="ECO:0007669"/>
    <property type="project" value="UniProtKB-KW"/>
</dbReference>
<evidence type="ECO:0000256" key="1">
    <source>
        <dbReference type="ARBA" id="ARBA00004413"/>
    </source>
</evidence>
<dbReference type="RefSeq" id="WP_149326725.1">
    <property type="nucleotide sequence ID" value="NZ_VTPY01000001.1"/>
</dbReference>
<dbReference type="InterPro" id="IPR027417">
    <property type="entry name" value="P-loop_NTPase"/>
</dbReference>
<comment type="similarity">
    <text evidence="2">Belongs to the GTP-binding SRP family.</text>
</comment>
<dbReference type="InterPro" id="IPR003593">
    <property type="entry name" value="AAA+_ATPase"/>
</dbReference>
<keyword evidence="16" id="KW-0282">Flagellum</keyword>
<keyword evidence="16" id="KW-0966">Cell projection</keyword>
<dbReference type="Pfam" id="PF00448">
    <property type="entry name" value="SRP54"/>
    <property type="match status" value="1"/>
</dbReference>
<dbReference type="Gene3D" id="3.40.50.300">
    <property type="entry name" value="P-loop containing nucleotide triphosphate hydrolases"/>
    <property type="match status" value="1"/>
</dbReference>
<evidence type="ECO:0000256" key="7">
    <source>
        <dbReference type="ARBA" id="ARBA00022795"/>
    </source>
</evidence>
<dbReference type="GO" id="GO:0006614">
    <property type="term" value="P:SRP-dependent cotranslational protein targeting to membrane"/>
    <property type="evidence" value="ECO:0007669"/>
    <property type="project" value="UniProtKB-UniRule"/>
</dbReference>
<gene>
    <name evidence="16" type="primary">flhF</name>
    <name evidence="16" type="ORF">F0A17_02380</name>
</gene>
<dbReference type="InterPro" id="IPR047040">
    <property type="entry name" value="FlhF__GTPase_dom"/>
</dbReference>
<keyword evidence="5" id="KW-1003">Cell membrane</keyword>
<evidence type="ECO:0000256" key="5">
    <source>
        <dbReference type="ARBA" id="ARBA00022475"/>
    </source>
</evidence>
<evidence type="ECO:0000256" key="3">
    <source>
        <dbReference type="ARBA" id="ARBA00014919"/>
    </source>
</evidence>
<keyword evidence="16" id="KW-0969">Cilium</keyword>
<evidence type="ECO:0000256" key="13">
    <source>
        <dbReference type="NCBIfam" id="TIGR03499"/>
    </source>
</evidence>
<feature type="domain" description="SRP54-type proteins GTP-binding" evidence="15">
    <location>
        <begin position="174"/>
        <end position="372"/>
    </location>
</feature>
<dbReference type="SMART" id="SM00962">
    <property type="entry name" value="SRP54"/>
    <property type="match status" value="1"/>
</dbReference>
<accession>A0A7V7G2S5</accession>
<dbReference type="GO" id="GO:0003924">
    <property type="term" value="F:GTPase activity"/>
    <property type="evidence" value="ECO:0007669"/>
    <property type="project" value="UniProtKB-UniRule"/>
</dbReference>
<evidence type="ECO:0000256" key="4">
    <source>
        <dbReference type="ARBA" id="ARBA00022448"/>
    </source>
</evidence>
<dbReference type="NCBIfam" id="TIGR03499">
    <property type="entry name" value="FlhF"/>
    <property type="match status" value="1"/>
</dbReference>
<dbReference type="PANTHER" id="PTHR43134:SF3">
    <property type="entry name" value="FLAGELLAR BIOSYNTHESIS PROTEIN FLHF"/>
    <property type="match status" value="1"/>
</dbReference>
<keyword evidence="7" id="KW-1005">Bacterial flagellum biogenesis</keyword>
<comment type="subcellular location">
    <subcellularLocation>
        <location evidence="1">Cell membrane</location>
        <topology evidence="1">Peripheral membrane protein</topology>
        <orientation evidence="1">Cytoplasmic side</orientation>
    </subcellularLocation>
</comment>
<dbReference type="FunFam" id="3.40.50.300:FF:000695">
    <property type="entry name" value="Flagellar biosynthesis regulator FlhF"/>
    <property type="match status" value="1"/>
</dbReference>
<reference evidence="16 17" key="1">
    <citation type="submission" date="2019-08" db="EMBL/GenBank/DDBJ databases">
        <title>Bioinformatics analysis of the strain L3 and L5.</title>
        <authorList>
            <person name="Li X."/>
        </authorList>
    </citation>
    <scope>NUCLEOTIDE SEQUENCE [LARGE SCALE GENOMIC DNA]</scope>
    <source>
        <strain evidence="16 17">L5</strain>
    </source>
</reference>